<evidence type="ECO:0000259" key="6">
    <source>
        <dbReference type="Pfam" id="PF00892"/>
    </source>
</evidence>
<proteinExistence type="predicted"/>
<feature type="transmembrane region" description="Helical" evidence="5">
    <location>
        <begin position="146"/>
        <end position="168"/>
    </location>
</feature>
<dbReference type="Proteomes" id="UP001595478">
    <property type="component" value="Unassembled WGS sequence"/>
</dbReference>
<feature type="transmembrane region" description="Helical" evidence="5">
    <location>
        <begin position="69"/>
        <end position="87"/>
    </location>
</feature>
<comment type="caution">
    <text evidence="7">The sequence shown here is derived from an EMBL/GenBank/DDBJ whole genome shotgun (WGS) entry which is preliminary data.</text>
</comment>
<feature type="transmembrane region" description="Helical" evidence="5">
    <location>
        <begin position="121"/>
        <end position="140"/>
    </location>
</feature>
<dbReference type="InterPro" id="IPR037185">
    <property type="entry name" value="EmrE-like"/>
</dbReference>
<evidence type="ECO:0000313" key="8">
    <source>
        <dbReference type="Proteomes" id="UP001595478"/>
    </source>
</evidence>
<dbReference type="PANTHER" id="PTHR22911">
    <property type="entry name" value="ACYL-MALONYL CONDENSING ENZYME-RELATED"/>
    <property type="match status" value="1"/>
</dbReference>
<feature type="transmembrane region" description="Helical" evidence="5">
    <location>
        <begin position="205"/>
        <end position="225"/>
    </location>
</feature>
<evidence type="ECO:0000313" key="7">
    <source>
        <dbReference type="EMBL" id="MFC3122487.1"/>
    </source>
</evidence>
<protein>
    <submittedName>
        <fullName evidence="7">DMT family transporter</fullName>
    </submittedName>
</protein>
<keyword evidence="2 5" id="KW-0812">Transmembrane</keyword>
<feature type="domain" description="EamA" evidence="6">
    <location>
        <begin position="10"/>
        <end position="140"/>
    </location>
</feature>
<dbReference type="EMBL" id="JBHRSW010000023">
    <property type="protein sequence ID" value="MFC3122487.1"/>
    <property type="molecule type" value="Genomic_DNA"/>
</dbReference>
<dbReference type="InterPro" id="IPR000620">
    <property type="entry name" value="EamA_dom"/>
</dbReference>
<accession>A0ABV7FVH2</accession>
<feature type="transmembrane region" description="Helical" evidence="5">
    <location>
        <begin position="32"/>
        <end position="57"/>
    </location>
</feature>
<gene>
    <name evidence="7" type="ORF">ACFOHL_12730</name>
</gene>
<feature type="transmembrane region" description="Helical" evidence="5">
    <location>
        <begin position="180"/>
        <end position="199"/>
    </location>
</feature>
<evidence type="ECO:0000256" key="3">
    <source>
        <dbReference type="ARBA" id="ARBA00022989"/>
    </source>
</evidence>
<sequence>MINYINQVSAVPLMLCSTVCQAIFVITVKQLLAQGLLPATILMVRSLVCILIFAPWMIRQKYLPPVSNLKIHIVRSTAFLVGGIALLTSLNNIPMTTVIAITYTSPVFVCIGAVVMFKEKISVHGIIALMISIIGVNMLFTGEMLINTVGLISAITATLMLTVAQISLKCLSQKETKTQIFVTQLCFTLPFFLTIFVLFGEPPTITHIPLLLLMSFSFTLGQIFLIMALSRGDLNRLMPLDSIRLILVALGGVYLFGDDINAQLICGSILVVAASIITLQGKHKSVSNNKPSS</sequence>
<evidence type="ECO:0000256" key="1">
    <source>
        <dbReference type="ARBA" id="ARBA00004141"/>
    </source>
</evidence>
<dbReference type="Pfam" id="PF00892">
    <property type="entry name" value="EamA"/>
    <property type="match status" value="2"/>
</dbReference>
<evidence type="ECO:0000256" key="2">
    <source>
        <dbReference type="ARBA" id="ARBA00022692"/>
    </source>
</evidence>
<feature type="transmembrane region" description="Helical" evidence="5">
    <location>
        <begin position="93"/>
        <end position="114"/>
    </location>
</feature>
<dbReference type="SUPFAM" id="SSF103481">
    <property type="entry name" value="Multidrug resistance efflux transporter EmrE"/>
    <property type="match status" value="2"/>
</dbReference>
<dbReference type="PANTHER" id="PTHR22911:SF6">
    <property type="entry name" value="SOLUTE CARRIER FAMILY 35 MEMBER G1"/>
    <property type="match status" value="1"/>
</dbReference>
<organism evidence="7 8">
    <name type="scientific">Agaribacter flavus</name>
    <dbReference type="NCBI Taxonomy" id="1902781"/>
    <lineage>
        <taxon>Bacteria</taxon>
        <taxon>Pseudomonadati</taxon>
        <taxon>Pseudomonadota</taxon>
        <taxon>Gammaproteobacteria</taxon>
        <taxon>Alteromonadales</taxon>
        <taxon>Alteromonadaceae</taxon>
        <taxon>Agaribacter</taxon>
    </lineage>
</organism>
<feature type="domain" description="EamA" evidence="6">
    <location>
        <begin position="150"/>
        <end position="279"/>
    </location>
</feature>
<reference evidence="8" key="1">
    <citation type="journal article" date="2019" name="Int. J. Syst. Evol. Microbiol.">
        <title>The Global Catalogue of Microorganisms (GCM) 10K type strain sequencing project: providing services to taxonomists for standard genome sequencing and annotation.</title>
        <authorList>
            <consortium name="The Broad Institute Genomics Platform"/>
            <consortium name="The Broad Institute Genome Sequencing Center for Infectious Disease"/>
            <person name="Wu L."/>
            <person name="Ma J."/>
        </authorList>
    </citation>
    <scope>NUCLEOTIDE SEQUENCE [LARGE SCALE GENOMIC DNA]</scope>
    <source>
        <strain evidence="8">KCTC 52473</strain>
    </source>
</reference>
<comment type="subcellular location">
    <subcellularLocation>
        <location evidence="1">Membrane</location>
        <topology evidence="1">Multi-pass membrane protein</topology>
    </subcellularLocation>
</comment>
<feature type="transmembrane region" description="Helical" evidence="5">
    <location>
        <begin position="262"/>
        <end position="279"/>
    </location>
</feature>
<evidence type="ECO:0000256" key="4">
    <source>
        <dbReference type="ARBA" id="ARBA00023136"/>
    </source>
</evidence>
<feature type="transmembrane region" description="Helical" evidence="5">
    <location>
        <begin position="237"/>
        <end position="256"/>
    </location>
</feature>
<keyword evidence="3 5" id="KW-1133">Transmembrane helix</keyword>
<evidence type="ECO:0000256" key="5">
    <source>
        <dbReference type="SAM" id="Phobius"/>
    </source>
</evidence>
<keyword evidence="8" id="KW-1185">Reference proteome</keyword>
<name>A0ABV7FVH2_9ALTE</name>
<dbReference type="Gene3D" id="1.10.3730.20">
    <property type="match status" value="1"/>
</dbReference>
<keyword evidence="4 5" id="KW-0472">Membrane</keyword>
<dbReference type="RefSeq" id="WP_376920620.1">
    <property type="nucleotide sequence ID" value="NZ_JBHRSW010000023.1"/>
</dbReference>